<keyword evidence="1" id="KW-1133">Transmembrane helix</keyword>
<accession>A0A561E4E2</accession>
<dbReference type="RefSeq" id="WP_145229477.1">
    <property type="nucleotide sequence ID" value="NZ_VIVQ01000002.1"/>
</dbReference>
<dbReference type="AlphaFoldDB" id="A0A561E4E2"/>
<sequence>MSPENLHEFFLGSTGVAGALIGLLFVAVSVAGDKSAAAAIPPELYRVRAQAALTTFVNSLVVSLVALIPADALGTTALVAALMGLASVVGSLFVLLRRHQSRVSKRDVTLLASLFVLFLCGPNYPQFLRR</sequence>
<name>A0A561E4E2_9MICO</name>
<organism evidence="2 3">
    <name type="scientific">Rudaeicoccus suwonensis</name>
    <dbReference type="NCBI Taxonomy" id="657409"/>
    <lineage>
        <taxon>Bacteria</taxon>
        <taxon>Bacillati</taxon>
        <taxon>Actinomycetota</taxon>
        <taxon>Actinomycetes</taxon>
        <taxon>Micrococcales</taxon>
        <taxon>Dermacoccaceae</taxon>
        <taxon>Rudaeicoccus</taxon>
    </lineage>
</organism>
<keyword evidence="1" id="KW-0812">Transmembrane</keyword>
<feature type="transmembrane region" description="Helical" evidence="1">
    <location>
        <begin position="108"/>
        <end position="125"/>
    </location>
</feature>
<dbReference type="OrthoDB" id="5195688at2"/>
<reference evidence="2 3" key="1">
    <citation type="submission" date="2019-06" db="EMBL/GenBank/DDBJ databases">
        <title>Sequencing the genomes of 1000 actinobacteria strains.</title>
        <authorList>
            <person name="Klenk H.-P."/>
        </authorList>
    </citation>
    <scope>NUCLEOTIDE SEQUENCE [LARGE SCALE GENOMIC DNA]</scope>
    <source>
        <strain evidence="2 3">DSM 19560</strain>
    </source>
</reference>
<feature type="transmembrane region" description="Helical" evidence="1">
    <location>
        <begin position="76"/>
        <end position="96"/>
    </location>
</feature>
<gene>
    <name evidence="2" type="ORF">BKA23_2848</name>
</gene>
<dbReference type="Proteomes" id="UP000318297">
    <property type="component" value="Unassembled WGS sequence"/>
</dbReference>
<protein>
    <submittedName>
        <fullName evidence="2">Uncharacterized protein</fullName>
    </submittedName>
</protein>
<feature type="transmembrane region" description="Helical" evidence="1">
    <location>
        <begin position="6"/>
        <end position="30"/>
    </location>
</feature>
<comment type="caution">
    <text evidence="2">The sequence shown here is derived from an EMBL/GenBank/DDBJ whole genome shotgun (WGS) entry which is preliminary data.</text>
</comment>
<dbReference type="EMBL" id="VIVQ01000002">
    <property type="protein sequence ID" value="TWE10485.1"/>
    <property type="molecule type" value="Genomic_DNA"/>
</dbReference>
<keyword evidence="1" id="KW-0472">Membrane</keyword>
<evidence type="ECO:0000313" key="3">
    <source>
        <dbReference type="Proteomes" id="UP000318297"/>
    </source>
</evidence>
<keyword evidence="3" id="KW-1185">Reference proteome</keyword>
<evidence type="ECO:0000313" key="2">
    <source>
        <dbReference type="EMBL" id="TWE10485.1"/>
    </source>
</evidence>
<evidence type="ECO:0000256" key="1">
    <source>
        <dbReference type="SAM" id="Phobius"/>
    </source>
</evidence>
<feature type="transmembrane region" description="Helical" evidence="1">
    <location>
        <begin position="51"/>
        <end position="70"/>
    </location>
</feature>
<proteinExistence type="predicted"/>